<evidence type="ECO:0000313" key="3">
    <source>
        <dbReference type="Proteomes" id="UP001500359"/>
    </source>
</evidence>
<gene>
    <name evidence="2" type="ORF">GCM10009114_22120</name>
</gene>
<accession>A0ABN1LLG4</accession>
<evidence type="ECO:0008006" key="4">
    <source>
        <dbReference type="Google" id="ProtNLM"/>
    </source>
</evidence>
<dbReference type="EMBL" id="BAAAFD010000005">
    <property type="protein sequence ID" value="GAA0857214.1"/>
    <property type="molecule type" value="Genomic_DNA"/>
</dbReference>
<keyword evidence="3" id="KW-1185">Reference proteome</keyword>
<evidence type="ECO:0000256" key="1">
    <source>
        <dbReference type="SAM" id="Phobius"/>
    </source>
</evidence>
<keyword evidence="1" id="KW-0812">Transmembrane</keyword>
<feature type="transmembrane region" description="Helical" evidence="1">
    <location>
        <begin position="6"/>
        <end position="22"/>
    </location>
</feature>
<evidence type="ECO:0000313" key="2">
    <source>
        <dbReference type="EMBL" id="GAA0857214.1"/>
    </source>
</evidence>
<feature type="transmembrane region" description="Helical" evidence="1">
    <location>
        <begin position="34"/>
        <end position="53"/>
    </location>
</feature>
<comment type="caution">
    <text evidence="2">The sequence shown here is derived from an EMBL/GenBank/DDBJ whole genome shotgun (WGS) entry which is preliminary data.</text>
</comment>
<organism evidence="2 3">
    <name type="scientific">Aliiglaciecola litoralis</name>
    <dbReference type="NCBI Taxonomy" id="582857"/>
    <lineage>
        <taxon>Bacteria</taxon>
        <taxon>Pseudomonadati</taxon>
        <taxon>Pseudomonadota</taxon>
        <taxon>Gammaproteobacteria</taxon>
        <taxon>Alteromonadales</taxon>
        <taxon>Alteromonadaceae</taxon>
        <taxon>Aliiglaciecola</taxon>
    </lineage>
</organism>
<feature type="transmembrane region" description="Helical" evidence="1">
    <location>
        <begin position="65"/>
        <end position="87"/>
    </location>
</feature>
<reference evidence="2 3" key="1">
    <citation type="journal article" date="2019" name="Int. J. Syst. Evol. Microbiol.">
        <title>The Global Catalogue of Microorganisms (GCM) 10K type strain sequencing project: providing services to taxonomists for standard genome sequencing and annotation.</title>
        <authorList>
            <consortium name="The Broad Institute Genomics Platform"/>
            <consortium name="The Broad Institute Genome Sequencing Center for Infectious Disease"/>
            <person name="Wu L."/>
            <person name="Ma J."/>
        </authorList>
    </citation>
    <scope>NUCLEOTIDE SEQUENCE [LARGE SCALE GENOMIC DNA]</scope>
    <source>
        <strain evidence="2 3">JCM 15896</strain>
    </source>
</reference>
<sequence length="104" mass="12142">MIQVIFQTLLILIYFSFILLFLPVRAWKKGRKKLSITLSIFSFLSVALLVSYFTDDTIDDAGFVVFGMLFYMPAMFFIIQLVIYLLCKFFSYINKPRLIKGIDS</sequence>
<protein>
    <recommendedName>
        <fullName evidence="4">Group-specific protein</fullName>
    </recommendedName>
</protein>
<proteinExistence type="predicted"/>
<keyword evidence="1" id="KW-0472">Membrane</keyword>
<name>A0ABN1LLG4_9ALTE</name>
<keyword evidence="1" id="KW-1133">Transmembrane helix</keyword>
<dbReference type="Proteomes" id="UP001500359">
    <property type="component" value="Unassembled WGS sequence"/>
</dbReference>